<accession>A0A1E8CIY0</accession>
<name>A0A1E8CIY0_9GAMM</name>
<reference evidence="3" key="1">
    <citation type="submission" date="2016-07" db="EMBL/GenBank/DDBJ databases">
        <authorList>
            <person name="Florea S."/>
            <person name="Webb J.S."/>
            <person name="Jaromczyk J."/>
            <person name="Schardl C.L."/>
        </authorList>
    </citation>
    <scope>NUCLEOTIDE SEQUENCE [LARGE SCALE GENOMIC DNA]</scope>
    <source>
        <strain evidence="3">KCTC 42131</strain>
    </source>
</reference>
<evidence type="ECO:0000313" key="3">
    <source>
        <dbReference type="Proteomes" id="UP000175669"/>
    </source>
</evidence>
<keyword evidence="1" id="KW-0812">Transmembrane</keyword>
<dbReference type="Proteomes" id="UP000175669">
    <property type="component" value="Unassembled WGS sequence"/>
</dbReference>
<dbReference type="RefSeq" id="WP_070116029.1">
    <property type="nucleotide sequence ID" value="NZ_CAXATG010000007.1"/>
</dbReference>
<evidence type="ECO:0000313" key="2">
    <source>
        <dbReference type="EMBL" id="OFE12406.1"/>
    </source>
</evidence>
<keyword evidence="1" id="KW-1133">Transmembrane helix</keyword>
<sequence length="87" mass="9500">MGRHKALLRVRKAALKVELEQLRCQRLGLRPSSTYRRNRGWLVPLGGFVAGCIAGSISARTSLSGLISTGFAAMRLQPLVAHFIKSP</sequence>
<protein>
    <submittedName>
        <fullName evidence="2">Uncharacterized protein</fullName>
    </submittedName>
</protein>
<dbReference type="AlphaFoldDB" id="A0A1E8CIY0"/>
<proteinExistence type="predicted"/>
<keyword evidence="1" id="KW-0472">Membrane</keyword>
<evidence type="ECO:0000256" key="1">
    <source>
        <dbReference type="SAM" id="Phobius"/>
    </source>
</evidence>
<feature type="transmembrane region" description="Helical" evidence="1">
    <location>
        <begin position="40"/>
        <end position="59"/>
    </location>
</feature>
<comment type="caution">
    <text evidence="2">The sequence shown here is derived from an EMBL/GenBank/DDBJ whole genome shotgun (WGS) entry which is preliminary data.</text>
</comment>
<organism evidence="2 3">
    <name type="scientific">Pseudohongiella acticola</name>
    <dbReference type="NCBI Taxonomy" id="1524254"/>
    <lineage>
        <taxon>Bacteria</taxon>
        <taxon>Pseudomonadati</taxon>
        <taxon>Pseudomonadota</taxon>
        <taxon>Gammaproteobacteria</taxon>
        <taxon>Pseudomonadales</taxon>
        <taxon>Pseudohongiellaceae</taxon>
        <taxon>Pseudohongiella</taxon>
    </lineage>
</organism>
<dbReference type="STRING" id="1524254.PHACT_04025"/>
<gene>
    <name evidence="2" type="ORF">PHACT_04025</name>
</gene>
<dbReference type="EMBL" id="MASR01000001">
    <property type="protein sequence ID" value="OFE12406.1"/>
    <property type="molecule type" value="Genomic_DNA"/>
</dbReference>
<keyword evidence="3" id="KW-1185">Reference proteome</keyword>